<evidence type="ECO:0000313" key="12">
    <source>
        <dbReference type="Proteomes" id="UP000078476"/>
    </source>
</evidence>
<accession>A0A177NKJ7</accession>
<dbReference type="STRING" id="980561.A1359_04925"/>
<dbReference type="InterPro" id="IPR005493">
    <property type="entry name" value="RraA/RraA-like"/>
</dbReference>
<evidence type="ECO:0000256" key="7">
    <source>
        <dbReference type="ARBA" id="ARBA00025046"/>
    </source>
</evidence>
<evidence type="ECO:0000256" key="1">
    <source>
        <dbReference type="ARBA" id="ARBA00001342"/>
    </source>
</evidence>
<comment type="caution">
    <text evidence="11">The sequence shown here is derived from an EMBL/GenBank/DDBJ whole genome shotgun (WGS) entry which is preliminary data.</text>
</comment>
<gene>
    <name evidence="11" type="ORF">A1359_04925</name>
</gene>
<evidence type="ECO:0000256" key="2">
    <source>
        <dbReference type="ARBA" id="ARBA00001968"/>
    </source>
</evidence>
<dbReference type="Gene3D" id="3.50.30.40">
    <property type="entry name" value="Ribonuclease E inhibitor RraA/RraA-like"/>
    <property type="match status" value="1"/>
</dbReference>
<evidence type="ECO:0000256" key="6">
    <source>
        <dbReference type="ARBA" id="ARBA00023239"/>
    </source>
</evidence>
<dbReference type="EC" id="4.1.1.112" evidence="10"/>
<dbReference type="PANTHER" id="PTHR33254:SF4">
    <property type="entry name" value="4-HYDROXY-4-METHYL-2-OXOGLUTARATE ALDOLASE 3-RELATED"/>
    <property type="match status" value="1"/>
</dbReference>
<keyword evidence="6 10" id="KW-0456">Lyase</keyword>
<dbReference type="GO" id="GO:0051252">
    <property type="term" value="P:regulation of RNA metabolic process"/>
    <property type="evidence" value="ECO:0007669"/>
    <property type="project" value="InterPro"/>
</dbReference>
<proteinExistence type="inferred from homology"/>
<dbReference type="InterPro" id="IPR036704">
    <property type="entry name" value="RraA/RraA-like_sf"/>
</dbReference>
<dbReference type="SUPFAM" id="SSF89562">
    <property type="entry name" value="RraA-like"/>
    <property type="match status" value="1"/>
</dbReference>
<sequence>MSFNTADFCDRFSDQDNFQVAEPMLLHFGGKRQFCGYLTTLKVFEDNSSVRTALEEPGKDRVLVIDGGGSKRCALLGDTLAGLATENGWQGIIVYGCIRGSEQIKQLPIGVMALNTHPLRSRKHGQGHRDVMITFAGVNFKKEHYLYADSDGIVVTETKLD</sequence>
<dbReference type="Proteomes" id="UP000078476">
    <property type="component" value="Unassembled WGS sequence"/>
</dbReference>
<dbReference type="Pfam" id="PF03737">
    <property type="entry name" value="RraA-like"/>
    <property type="match status" value="1"/>
</dbReference>
<keyword evidence="12" id="KW-1185">Reference proteome</keyword>
<evidence type="ECO:0000256" key="4">
    <source>
        <dbReference type="ARBA" id="ARBA00011233"/>
    </source>
</evidence>
<comment type="catalytic activity">
    <reaction evidence="1 10">
        <text>4-hydroxy-4-methyl-2-oxoglutarate = 2 pyruvate</text>
        <dbReference type="Rhea" id="RHEA:22748"/>
        <dbReference type="ChEBI" id="CHEBI:15361"/>
        <dbReference type="ChEBI" id="CHEBI:58276"/>
        <dbReference type="EC" id="4.1.3.17"/>
    </reaction>
</comment>
<dbReference type="InterPro" id="IPR010203">
    <property type="entry name" value="RraA"/>
</dbReference>
<protein>
    <recommendedName>
        <fullName evidence="10">4-hydroxy-4-methyl-2-oxoglutarate aldolase</fullName>
        <shortName evidence="10">HMG aldolase</shortName>
        <ecNumber evidence="10">4.1.1.112</ecNumber>
        <ecNumber evidence="10">4.1.3.17</ecNumber>
    </recommendedName>
    <alternativeName>
        <fullName evidence="10">Oxaloacetate decarboxylase</fullName>
    </alternativeName>
</protein>
<dbReference type="NCBIfam" id="TIGR01935">
    <property type="entry name" value="NOT-MenG"/>
    <property type="match status" value="1"/>
</dbReference>
<evidence type="ECO:0000256" key="3">
    <source>
        <dbReference type="ARBA" id="ARBA00008621"/>
    </source>
</evidence>
<evidence type="ECO:0000256" key="9">
    <source>
        <dbReference type="PIRSR" id="PIRSR605493-1"/>
    </source>
</evidence>
<reference evidence="11 12" key="1">
    <citation type="submission" date="2016-03" db="EMBL/GenBank/DDBJ databases">
        <authorList>
            <person name="Ploux O."/>
        </authorList>
    </citation>
    <scope>NUCLEOTIDE SEQUENCE [LARGE SCALE GENOMIC DNA]</scope>
    <source>
        <strain evidence="11 12">R-45370</strain>
    </source>
</reference>
<dbReference type="GO" id="GO:0008948">
    <property type="term" value="F:oxaloacetate decarboxylase activity"/>
    <property type="evidence" value="ECO:0007669"/>
    <property type="project" value="UniProtKB-EC"/>
</dbReference>
<comment type="cofactor">
    <cofactor evidence="2 10">
        <name>a divalent metal cation</name>
        <dbReference type="ChEBI" id="CHEBI:60240"/>
    </cofactor>
</comment>
<evidence type="ECO:0000256" key="8">
    <source>
        <dbReference type="ARBA" id="ARBA00047973"/>
    </source>
</evidence>
<dbReference type="AlphaFoldDB" id="A0A177NKJ7"/>
<comment type="subunit">
    <text evidence="4 10">Homotrimer.</text>
</comment>
<dbReference type="EC" id="4.1.3.17" evidence="10"/>
<evidence type="ECO:0000313" key="11">
    <source>
        <dbReference type="EMBL" id="OAI18435.1"/>
    </source>
</evidence>
<feature type="binding site" evidence="9">
    <location>
        <begin position="77"/>
        <end position="80"/>
    </location>
    <ligand>
        <name>substrate</name>
    </ligand>
</feature>
<dbReference type="PANTHER" id="PTHR33254">
    <property type="entry name" value="4-HYDROXY-4-METHYL-2-OXOGLUTARATE ALDOLASE 3-RELATED"/>
    <property type="match status" value="1"/>
</dbReference>
<comment type="similarity">
    <text evidence="3 10">Belongs to the class II aldolase/RraA-like family.</text>
</comment>
<name>A0A177NKJ7_9GAMM</name>
<evidence type="ECO:0000256" key="5">
    <source>
        <dbReference type="ARBA" id="ARBA00022723"/>
    </source>
</evidence>
<feature type="binding site" evidence="9">
    <location>
        <position position="99"/>
    </location>
    <ligand>
        <name>substrate</name>
    </ligand>
</feature>
<dbReference type="RefSeq" id="WP_066979248.1">
    <property type="nucleotide sequence ID" value="NZ_LUUI01000078.1"/>
</dbReference>
<dbReference type="GO" id="GO:0047443">
    <property type="term" value="F:4-hydroxy-4-methyl-2-oxoglutarate aldolase activity"/>
    <property type="evidence" value="ECO:0007669"/>
    <property type="project" value="UniProtKB-EC"/>
</dbReference>
<organism evidence="11 12">
    <name type="scientific">Methylomonas lenta</name>
    <dbReference type="NCBI Taxonomy" id="980561"/>
    <lineage>
        <taxon>Bacteria</taxon>
        <taxon>Pseudomonadati</taxon>
        <taxon>Pseudomonadota</taxon>
        <taxon>Gammaproteobacteria</taxon>
        <taxon>Methylococcales</taxon>
        <taxon>Methylococcaceae</taxon>
        <taxon>Methylomonas</taxon>
    </lineage>
</organism>
<dbReference type="EMBL" id="LUUI01000078">
    <property type="protein sequence ID" value="OAI18435.1"/>
    <property type="molecule type" value="Genomic_DNA"/>
</dbReference>
<dbReference type="NCBIfam" id="NF006875">
    <property type="entry name" value="PRK09372.1"/>
    <property type="match status" value="1"/>
</dbReference>
<evidence type="ECO:0000256" key="10">
    <source>
        <dbReference type="RuleBase" id="RU004338"/>
    </source>
</evidence>
<comment type="function">
    <text evidence="7 10">Catalyzes the aldol cleavage of 4-hydroxy-4-methyl-2-oxoglutarate (HMG) into 2 molecules of pyruvate. Also contains a secondary oxaloacetate (OAA) decarboxylase activity due to the common pyruvate enolate transition state formed following C-C bond cleavage in the retro-aldol and decarboxylation reactions.</text>
</comment>
<dbReference type="GO" id="GO:0008428">
    <property type="term" value="F:ribonuclease inhibitor activity"/>
    <property type="evidence" value="ECO:0007669"/>
    <property type="project" value="InterPro"/>
</dbReference>
<comment type="catalytic activity">
    <reaction evidence="8 10">
        <text>oxaloacetate + H(+) = pyruvate + CO2</text>
        <dbReference type="Rhea" id="RHEA:15641"/>
        <dbReference type="ChEBI" id="CHEBI:15361"/>
        <dbReference type="ChEBI" id="CHEBI:15378"/>
        <dbReference type="ChEBI" id="CHEBI:16452"/>
        <dbReference type="ChEBI" id="CHEBI:16526"/>
        <dbReference type="EC" id="4.1.1.112"/>
    </reaction>
</comment>
<dbReference type="CDD" id="cd16841">
    <property type="entry name" value="RraA_family"/>
    <property type="match status" value="1"/>
</dbReference>
<dbReference type="GO" id="GO:0046872">
    <property type="term" value="F:metal ion binding"/>
    <property type="evidence" value="ECO:0007669"/>
    <property type="project" value="UniProtKB-KW"/>
</dbReference>
<dbReference type="OrthoDB" id="943692at2"/>
<keyword evidence="5 10" id="KW-0479">Metal-binding</keyword>